<sequence length="268" mass="28792">MSLLQDHVILVTGAGSGLGLGVAKYCQEQGAHVIFTDISEDKIQQLKKEFSVDTLILQCDVTQIPDLEACRDAIINKYGRLDALIGAQGIFDGNIPLKQMTTTHLDALFNEIFNVNVKGYLLSAHIFHDLLEATKGSIVLTTSTAAYAADGGGAVYTASKGAIRSLVNQLAFEFAPNIRVNAVAPAAIGNSELKGPKSLELDSQKQSDIPKDAFLGLFQSISLLQELPHARDYGAIYAFLASRQNIVMTGQTIVADQGLLNRTLLTQS</sequence>
<dbReference type="PATRIC" id="fig|1217715.3.peg.2669"/>
<accession>N8QC27</accession>
<name>N8QC27_9GAMM</name>
<comment type="caution">
    <text evidence="3">The sequence shown here is derived from an EMBL/GenBank/DDBJ whole genome shotgun (WGS) entry which is preliminary data.</text>
</comment>
<dbReference type="InterPro" id="IPR036291">
    <property type="entry name" value="NAD(P)-bd_dom_sf"/>
</dbReference>
<dbReference type="PROSITE" id="PS00061">
    <property type="entry name" value="ADH_SHORT"/>
    <property type="match status" value="1"/>
</dbReference>
<comment type="similarity">
    <text evidence="1">Belongs to the short-chain dehydrogenases/reductases (SDR) family.</text>
</comment>
<evidence type="ECO:0000256" key="1">
    <source>
        <dbReference type="ARBA" id="ARBA00006484"/>
    </source>
</evidence>
<dbReference type="Pfam" id="PF13561">
    <property type="entry name" value="adh_short_C2"/>
    <property type="match status" value="1"/>
</dbReference>
<dbReference type="GO" id="GO:0050664">
    <property type="term" value="F:oxidoreductase activity, acting on NAD(P)H, oxygen as acceptor"/>
    <property type="evidence" value="ECO:0007669"/>
    <property type="project" value="TreeGrafter"/>
</dbReference>
<dbReference type="PRINTS" id="PR00081">
    <property type="entry name" value="GDHRDH"/>
</dbReference>
<evidence type="ECO:0000313" key="4">
    <source>
        <dbReference type="Proteomes" id="UP000013086"/>
    </source>
</evidence>
<dbReference type="RefSeq" id="WP_004649304.1">
    <property type="nucleotide sequence ID" value="NZ_KB849165.1"/>
</dbReference>
<organism evidence="3 4">
    <name type="scientific">Acinetobacter bohemicus ANC 3994</name>
    <dbReference type="NCBI Taxonomy" id="1217715"/>
    <lineage>
        <taxon>Bacteria</taxon>
        <taxon>Pseudomonadati</taxon>
        <taxon>Pseudomonadota</taxon>
        <taxon>Gammaproteobacteria</taxon>
        <taxon>Moraxellales</taxon>
        <taxon>Moraxellaceae</taxon>
        <taxon>Acinetobacter</taxon>
    </lineage>
</organism>
<dbReference type="HOGENOM" id="CLU_010194_1_0_6"/>
<dbReference type="InterPro" id="IPR020904">
    <property type="entry name" value="Sc_DH/Rdtase_CS"/>
</dbReference>
<evidence type="ECO:0000256" key="2">
    <source>
        <dbReference type="ARBA" id="ARBA00023002"/>
    </source>
</evidence>
<proteinExistence type="inferred from homology"/>
<dbReference type="AlphaFoldDB" id="N8QC27"/>
<dbReference type="PRINTS" id="PR00080">
    <property type="entry name" value="SDRFAMILY"/>
</dbReference>
<dbReference type="SUPFAM" id="SSF51735">
    <property type="entry name" value="NAD(P)-binding Rossmann-fold domains"/>
    <property type="match status" value="1"/>
</dbReference>
<reference evidence="3 4" key="1">
    <citation type="submission" date="2013-02" db="EMBL/GenBank/DDBJ databases">
        <title>The Genome Sequence of Acinetobacter sp. ANC 3994.</title>
        <authorList>
            <consortium name="The Broad Institute Genome Sequencing Platform"/>
            <consortium name="The Broad Institute Genome Sequencing Center for Infectious Disease"/>
            <person name="Cerqueira G."/>
            <person name="Feldgarden M."/>
            <person name="Courvalin P."/>
            <person name="Perichon B."/>
            <person name="Grillot-Courvalin C."/>
            <person name="Clermont D."/>
            <person name="Rocha E."/>
            <person name="Yoon E.-J."/>
            <person name="Nemec A."/>
            <person name="Walker B."/>
            <person name="Young S.K."/>
            <person name="Zeng Q."/>
            <person name="Gargeya S."/>
            <person name="Fitzgerald M."/>
            <person name="Haas B."/>
            <person name="Abouelleil A."/>
            <person name="Alvarado L."/>
            <person name="Arachchi H.M."/>
            <person name="Berlin A.M."/>
            <person name="Chapman S.B."/>
            <person name="Dewar J."/>
            <person name="Goldberg J."/>
            <person name="Griggs A."/>
            <person name="Gujja S."/>
            <person name="Hansen M."/>
            <person name="Howarth C."/>
            <person name="Imamovic A."/>
            <person name="Larimer J."/>
            <person name="McCowan C."/>
            <person name="Murphy C."/>
            <person name="Neiman D."/>
            <person name="Pearson M."/>
            <person name="Priest M."/>
            <person name="Roberts A."/>
            <person name="Saif S."/>
            <person name="Shea T."/>
            <person name="Sisk P."/>
            <person name="Sykes S."/>
            <person name="Wortman J."/>
            <person name="Nusbaum C."/>
            <person name="Birren B."/>
        </authorList>
    </citation>
    <scope>NUCLEOTIDE SEQUENCE [LARGE SCALE GENOMIC DNA]</scope>
    <source>
        <strain evidence="3 4">ANC 3994</strain>
    </source>
</reference>
<dbReference type="Gene3D" id="3.40.50.720">
    <property type="entry name" value="NAD(P)-binding Rossmann-like Domain"/>
    <property type="match status" value="1"/>
</dbReference>
<evidence type="ECO:0008006" key="5">
    <source>
        <dbReference type="Google" id="ProtNLM"/>
    </source>
</evidence>
<dbReference type="PANTHER" id="PTHR43008">
    <property type="entry name" value="BENZIL REDUCTASE"/>
    <property type="match status" value="1"/>
</dbReference>
<evidence type="ECO:0000313" key="3">
    <source>
        <dbReference type="EMBL" id="ENU18829.1"/>
    </source>
</evidence>
<gene>
    <name evidence="3" type="ORF">F994_02730</name>
</gene>
<dbReference type="PANTHER" id="PTHR43008:SF4">
    <property type="entry name" value="CHAIN DEHYDROGENASE, PUTATIVE (AFU_ORTHOLOGUE AFUA_4G08710)-RELATED"/>
    <property type="match status" value="1"/>
</dbReference>
<keyword evidence="2" id="KW-0560">Oxidoreductase</keyword>
<dbReference type="OrthoDB" id="9806974at2"/>
<protein>
    <recommendedName>
        <fullName evidence="5">Cis-2,3-dihydrobiphenyl-2,3-diol dehydrogenase</fullName>
    </recommendedName>
</protein>
<dbReference type="Proteomes" id="UP000013086">
    <property type="component" value="Unassembled WGS sequence"/>
</dbReference>
<dbReference type="EMBL" id="APOH01000018">
    <property type="protein sequence ID" value="ENU18829.1"/>
    <property type="molecule type" value="Genomic_DNA"/>
</dbReference>
<dbReference type="eggNOG" id="COG1028">
    <property type="taxonomic scope" value="Bacteria"/>
</dbReference>
<dbReference type="InterPro" id="IPR002347">
    <property type="entry name" value="SDR_fam"/>
</dbReference>